<dbReference type="Pfam" id="PF12826">
    <property type="entry name" value="HHH_2"/>
    <property type="match status" value="1"/>
</dbReference>
<dbReference type="GeneID" id="108941047"/>
<accession>A0A0P7UPM2</accession>
<dbReference type="PANTHER" id="PTHR31786">
    <property type="entry name" value="FANCONI ANEMIA CORE COMPLEX-ASSOCIATED PROTEIN 24"/>
    <property type="match status" value="1"/>
</dbReference>
<dbReference type="InterPro" id="IPR040646">
    <property type="entry name" value="PND"/>
</dbReference>
<dbReference type="Gene3D" id="3.40.50.10130">
    <property type="match status" value="1"/>
</dbReference>
<dbReference type="GeneTree" id="ENSGT00390000009456"/>
<dbReference type="GO" id="GO:0003682">
    <property type="term" value="F:chromatin binding"/>
    <property type="evidence" value="ECO:0007669"/>
    <property type="project" value="TreeGrafter"/>
</dbReference>
<evidence type="ECO:0000259" key="4">
    <source>
        <dbReference type="Pfam" id="PF17949"/>
    </source>
</evidence>
<dbReference type="KEGG" id="sfm:108941047"/>
<feature type="domain" description="DisA/LigA helix-hairpin-helix motif" evidence="3">
    <location>
        <begin position="168"/>
        <end position="219"/>
    </location>
</feature>
<proteinExistence type="predicted"/>
<dbReference type="Proteomes" id="UP000034805">
    <property type="component" value="Unassembled WGS sequence"/>
</dbReference>
<dbReference type="GO" id="GO:0036297">
    <property type="term" value="P:interstrand cross-link repair"/>
    <property type="evidence" value="ECO:0007669"/>
    <property type="project" value="InterPro"/>
</dbReference>
<keyword evidence="8" id="KW-1185">Reference proteome</keyword>
<dbReference type="SUPFAM" id="SSF47781">
    <property type="entry name" value="RuvA domain 2-like"/>
    <property type="match status" value="1"/>
</dbReference>
<dbReference type="AlphaFoldDB" id="A0A0P7UPM2"/>
<protein>
    <submittedName>
        <fullName evidence="6">FA core complex associated protein 24</fullName>
    </submittedName>
    <submittedName>
        <fullName evidence="5">Fanconi anemia-associated protein of 24 kDa-like</fullName>
    </submittedName>
</protein>
<gene>
    <name evidence="6" type="primary">FAAP24</name>
    <name evidence="5" type="ORF">Z043_110082</name>
</gene>
<dbReference type="InterPro" id="IPR041663">
    <property type="entry name" value="DisA/LigA_HHH"/>
</dbReference>
<dbReference type="PANTHER" id="PTHR31786:SF2">
    <property type="entry name" value="FANCONI ANEMIA CORE COMPLEX-ASSOCIATED PROTEIN 24"/>
    <property type="match status" value="1"/>
</dbReference>
<evidence type="ECO:0000256" key="1">
    <source>
        <dbReference type="ARBA" id="ARBA00022763"/>
    </source>
</evidence>
<reference evidence="6 8" key="2">
    <citation type="submission" date="2019-04" db="EMBL/GenBank/DDBJ databases">
        <authorList>
            <consortium name="Wellcome Sanger Institute Data Sharing"/>
        </authorList>
    </citation>
    <scope>NUCLEOTIDE SEQUENCE [LARGE SCALE GENOMIC DNA]</scope>
</reference>
<feature type="domain" description="Fanconi anemia core complex-associated protein 24 pseudonuclease" evidence="4">
    <location>
        <begin position="20"/>
        <end position="141"/>
    </location>
</feature>
<dbReference type="CTD" id="91442"/>
<dbReference type="Proteomes" id="UP000694397">
    <property type="component" value="Chromosome 11"/>
</dbReference>
<dbReference type="InterPro" id="IPR026985">
    <property type="entry name" value="FAAP24"/>
</dbReference>
<reference evidence="6" key="3">
    <citation type="submission" date="2025-05" db="UniProtKB">
        <authorList>
            <consortium name="Ensembl"/>
        </authorList>
    </citation>
    <scope>IDENTIFICATION</scope>
</reference>
<dbReference type="Ensembl" id="ENSSFOT00015017979.2">
    <property type="protein sequence ID" value="ENSSFOP00015017778.1"/>
    <property type="gene ID" value="ENSSFOG00015011441.2"/>
</dbReference>
<dbReference type="InterPro" id="IPR010994">
    <property type="entry name" value="RuvA_2-like"/>
</dbReference>
<evidence type="ECO:0000256" key="2">
    <source>
        <dbReference type="ARBA" id="ARBA00023204"/>
    </source>
</evidence>
<name>A0A0P7UPM2_SCLFO</name>
<evidence type="ECO:0000313" key="5">
    <source>
        <dbReference type="EMBL" id="KPP71040.1"/>
    </source>
</evidence>
<evidence type="ECO:0000313" key="7">
    <source>
        <dbReference type="Proteomes" id="UP000034805"/>
    </source>
</evidence>
<sequence length="220" mass="24033">MCMEASRSPVSPVCRNAVPPYGHLIVHERWRGSALVGGFKGGVKAMFEEQLGPVDVQFSSAASLLYVSESDLVAGNGYKRKLVKFRNSKAGLQGIVVVEKTLLSSQYFPAVQKFVVFQLGLTLLPVSGQTEASRLITQLAHEMSKETRQNPFVRKSTLRLSDPLVLALMLKIPGVGRAKALTLVQSFPSIHQLSHASVQELRPIVGLTTAQNIRAFFTQS</sequence>
<reference evidence="5 7" key="1">
    <citation type="submission" date="2015-08" db="EMBL/GenBank/DDBJ databases">
        <title>The genome of the Asian arowana (Scleropages formosus).</title>
        <authorList>
            <person name="Tan M.H."/>
            <person name="Gan H.M."/>
            <person name="Croft L.J."/>
            <person name="Austin C.M."/>
        </authorList>
    </citation>
    <scope>NUCLEOTIDE SEQUENCE [LARGE SCALE GENOMIC DNA]</scope>
    <source>
        <strain evidence="5">Aro1</strain>
    </source>
</reference>
<organism evidence="5 7">
    <name type="scientific">Scleropages formosus</name>
    <name type="common">Asian bonytongue</name>
    <name type="synonym">Osteoglossum formosum</name>
    <dbReference type="NCBI Taxonomy" id="113540"/>
    <lineage>
        <taxon>Eukaryota</taxon>
        <taxon>Metazoa</taxon>
        <taxon>Chordata</taxon>
        <taxon>Craniata</taxon>
        <taxon>Vertebrata</taxon>
        <taxon>Euteleostomi</taxon>
        <taxon>Actinopterygii</taxon>
        <taxon>Neopterygii</taxon>
        <taxon>Teleostei</taxon>
        <taxon>Osteoglossocephala</taxon>
        <taxon>Osteoglossomorpha</taxon>
        <taxon>Osteoglossiformes</taxon>
        <taxon>Osteoglossidae</taxon>
        <taxon>Scleropages</taxon>
    </lineage>
</organism>
<evidence type="ECO:0000313" key="6">
    <source>
        <dbReference type="Ensembl" id="ENSSFOP00015017778.1"/>
    </source>
</evidence>
<dbReference type="CDD" id="cd20076">
    <property type="entry name" value="XPF_nuclease_FAAP24"/>
    <property type="match status" value="1"/>
</dbReference>
<dbReference type="STRING" id="113540.ENSSFOP00015017778"/>
<dbReference type="Pfam" id="PF17949">
    <property type="entry name" value="PND"/>
    <property type="match status" value="1"/>
</dbReference>
<evidence type="ECO:0000313" key="8">
    <source>
        <dbReference type="Proteomes" id="UP000694397"/>
    </source>
</evidence>
<dbReference type="RefSeq" id="XP_018619003.1">
    <property type="nucleotide sequence ID" value="XM_018763487.2"/>
</dbReference>
<evidence type="ECO:0000259" key="3">
    <source>
        <dbReference type="Pfam" id="PF12826"/>
    </source>
</evidence>
<dbReference type="GO" id="GO:0043240">
    <property type="term" value="C:Fanconi anaemia nuclear complex"/>
    <property type="evidence" value="ECO:0007669"/>
    <property type="project" value="InterPro"/>
</dbReference>
<dbReference type="EMBL" id="JARO02003166">
    <property type="protein sequence ID" value="KPP71040.1"/>
    <property type="molecule type" value="Genomic_DNA"/>
</dbReference>
<dbReference type="Gene3D" id="1.10.150.20">
    <property type="entry name" value="5' to 3' exonuclease, C-terminal subdomain"/>
    <property type="match status" value="1"/>
</dbReference>
<keyword evidence="1" id="KW-0227">DNA damage</keyword>
<keyword evidence="2" id="KW-0234">DNA repair</keyword>
<dbReference type="OrthoDB" id="5975714at2759"/>